<proteinExistence type="predicted"/>
<organism evidence="1 2">
    <name type="scientific">Methanobacterium lacus (strain AL-21)</name>
    <dbReference type="NCBI Taxonomy" id="877455"/>
    <lineage>
        <taxon>Archaea</taxon>
        <taxon>Methanobacteriati</taxon>
        <taxon>Methanobacteriota</taxon>
        <taxon>Methanomada group</taxon>
        <taxon>Methanobacteria</taxon>
        <taxon>Methanobacteriales</taxon>
        <taxon>Methanobacteriaceae</taxon>
        <taxon>Methanobacterium</taxon>
    </lineage>
</organism>
<protein>
    <recommendedName>
        <fullName evidence="3">DUF5666 domain-containing protein</fullName>
    </recommendedName>
</protein>
<dbReference type="eggNOG" id="arCOG11272">
    <property type="taxonomic scope" value="Archaea"/>
</dbReference>
<dbReference type="AlphaFoldDB" id="F0T881"/>
<dbReference type="GeneID" id="10276671"/>
<sequence length="124" mass="13199" precursor="true">MKNLILIVLLFVMFMGVVYGAMVATGGENWDMTGKIVGVCTADNNSTDANSILVQGTVISGNQQANVTVRITNDTQLFSKNGNQRNQINFSDLKSGQSVSIQFKGPILQSYPPQASGSLVLVTG</sequence>
<evidence type="ECO:0000313" key="1">
    <source>
        <dbReference type="EMBL" id="ADZ08493.1"/>
    </source>
</evidence>
<dbReference type="HOGENOM" id="CLU_1976551_0_0_2"/>
<evidence type="ECO:0008006" key="3">
    <source>
        <dbReference type="Google" id="ProtNLM"/>
    </source>
</evidence>
<evidence type="ECO:0000313" key="2">
    <source>
        <dbReference type="Proteomes" id="UP000007490"/>
    </source>
</evidence>
<dbReference type="InterPro" id="IPR021598">
    <property type="entry name" value="DUF3221"/>
</dbReference>
<reference evidence="2" key="1">
    <citation type="submission" date="2011-02" db="EMBL/GenBank/DDBJ databases">
        <title>Complete sequence of Methanobacterium sp. AL-21.</title>
        <authorList>
            <consortium name="US DOE Joint Genome Institute"/>
            <person name="Lucas S."/>
            <person name="Copeland A."/>
            <person name="Lapidus A."/>
            <person name="Cheng J.-F."/>
            <person name="Goodwin L."/>
            <person name="Pitluck S."/>
            <person name="Chertkov O."/>
            <person name="Detter J.C."/>
            <person name="Han C."/>
            <person name="Tapia R."/>
            <person name="Land M."/>
            <person name="Hauser L."/>
            <person name="Kyrpides N."/>
            <person name="Ivanova N."/>
            <person name="Mikhailova N."/>
            <person name="Pagani I."/>
            <person name="Cadillo-Quiroz H."/>
            <person name="Imachi H."/>
            <person name="Zinder S."/>
            <person name="Liu W."/>
            <person name="Woyke T."/>
        </authorList>
    </citation>
    <scope>NUCLEOTIDE SEQUENCE [LARGE SCALE GENOMIC DNA]</scope>
    <source>
        <strain evidence="2">AL-21</strain>
    </source>
</reference>
<name>F0T881_METLA</name>
<dbReference type="KEGG" id="mel:Metbo_0241"/>
<dbReference type="Pfam" id="PF11518">
    <property type="entry name" value="DUF3221"/>
    <property type="match status" value="1"/>
</dbReference>
<keyword evidence="2" id="KW-1185">Reference proteome</keyword>
<dbReference type="Proteomes" id="UP000007490">
    <property type="component" value="Chromosome"/>
</dbReference>
<reference evidence="1 2" key="2">
    <citation type="journal article" date="2014" name="Int. J. Syst. Evol. Microbiol.">
        <title>Methanobacterium paludis sp. nov. and a novel strain of Methanobacterium lacus isolated from northern peatlands.</title>
        <authorList>
            <person name="Cadillo-Quiroz H."/>
            <person name="Brauer S.L."/>
            <person name="Goodson N."/>
            <person name="Yavitt J.B."/>
            <person name="Zinder S.H."/>
        </authorList>
    </citation>
    <scope>NUCLEOTIDE SEQUENCE [LARGE SCALE GENOMIC DNA]</scope>
    <source>
        <strain evidence="1 2">AL-21</strain>
    </source>
</reference>
<dbReference type="EMBL" id="CP002551">
    <property type="protein sequence ID" value="ADZ08493.1"/>
    <property type="molecule type" value="Genomic_DNA"/>
</dbReference>
<accession>F0T881</accession>
<gene>
    <name evidence="1" type="ordered locus">Metbo_0241</name>
</gene>
<dbReference type="RefSeq" id="WP_013643844.1">
    <property type="nucleotide sequence ID" value="NC_015216.1"/>
</dbReference>